<feature type="transmembrane region" description="Helical" evidence="1">
    <location>
        <begin position="141"/>
        <end position="163"/>
    </location>
</feature>
<evidence type="ECO:0000313" key="2">
    <source>
        <dbReference type="Proteomes" id="UP000887575"/>
    </source>
</evidence>
<dbReference type="Proteomes" id="UP000887575">
    <property type="component" value="Unassembled WGS sequence"/>
</dbReference>
<evidence type="ECO:0000256" key="1">
    <source>
        <dbReference type="SAM" id="Phobius"/>
    </source>
</evidence>
<keyword evidence="1" id="KW-0472">Membrane</keyword>
<keyword evidence="2" id="KW-1185">Reference proteome</keyword>
<sequence>MSLLPARYLRIESQEGTILFSKYTQGLTDWDPPIFGGWRVIDSSQKMAAYDPKTRELTLTTNLDYSELSALSLSITIKRYATARALLAFLPILIATLLLLVSWIAPSPVSSWMAISTLIFLSTVVRDVSNTVPRYDNQITGFSIVVILLWISTPFSLVIHQIFSLSLVQRESVRLIPLLEKMPLFSRLEQFILKTETLDPLRMRLFPPQIFYIQLIIAALHLIVIPILLF</sequence>
<reference evidence="3" key="1">
    <citation type="submission" date="2024-02" db="UniProtKB">
        <authorList>
            <consortium name="WormBaseParasite"/>
        </authorList>
    </citation>
    <scope>IDENTIFICATION</scope>
</reference>
<organism evidence="2 3">
    <name type="scientific">Mesorhabditis belari</name>
    <dbReference type="NCBI Taxonomy" id="2138241"/>
    <lineage>
        <taxon>Eukaryota</taxon>
        <taxon>Metazoa</taxon>
        <taxon>Ecdysozoa</taxon>
        <taxon>Nematoda</taxon>
        <taxon>Chromadorea</taxon>
        <taxon>Rhabditida</taxon>
        <taxon>Rhabditina</taxon>
        <taxon>Rhabditomorpha</taxon>
        <taxon>Rhabditoidea</taxon>
        <taxon>Rhabditidae</taxon>
        <taxon>Mesorhabditinae</taxon>
        <taxon>Mesorhabditis</taxon>
    </lineage>
</organism>
<feature type="transmembrane region" description="Helical" evidence="1">
    <location>
        <begin position="210"/>
        <end position="229"/>
    </location>
</feature>
<accession>A0AAF3F5F8</accession>
<dbReference type="AlphaFoldDB" id="A0AAF3F5F8"/>
<keyword evidence="1" id="KW-1133">Transmembrane helix</keyword>
<protein>
    <submittedName>
        <fullName evidence="3">Neurotransmitter-gated ion-channel transmembrane domain-containing protein</fullName>
    </submittedName>
</protein>
<keyword evidence="1" id="KW-0812">Transmembrane</keyword>
<feature type="transmembrane region" description="Helical" evidence="1">
    <location>
        <begin position="85"/>
        <end position="105"/>
    </location>
</feature>
<evidence type="ECO:0000313" key="3">
    <source>
        <dbReference type="WBParaSite" id="MBELARI_LOCUS21784"/>
    </source>
</evidence>
<proteinExistence type="predicted"/>
<feature type="transmembrane region" description="Helical" evidence="1">
    <location>
        <begin position="111"/>
        <end position="129"/>
    </location>
</feature>
<name>A0AAF3F5F8_9BILA</name>
<dbReference type="WBParaSite" id="MBELARI_LOCUS21784">
    <property type="protein sequence ID" value="MBELARI_LOCUS21784"/>
    <property type="gene ID" value="MBELARI_LOCUS21784"/>
</dbReference>